<dbReference type="InterPro" id="IPR046335">
    <property type="entry name" value="LacI/GalR-like_sensor"/>
</dbReference>
<dbReference type="CDD" id="cd06267">
    <property type="entry name" value="PBP1_LacI_sugar_binding-like"/>
    <property type="match status" value="1"/>
</dbReference>
<dbReference type="PROSITE" id="PS50932">
    <property type="entry name" value="HTH_LACI_2"/>
    <property type="match status" value="1"/>
</dbReference>
<evidence type="ECO:0000256" key="1">
    <source>
        <dbReference type="ARBA" id="ARBA00023015"/>
    </source>
</evidence>
<dbReference type="PRINTS" id="PR00036">
    <property type="entry name" value="HTHLACI"/>
</dbReference>
<dbReference type="CDD" id="cd01392">
    <property type="entry name" value="HTH_LacI"/>
    <property type="match status" value="1"/>
</dbReference>
<dbReference type="GO" id="GO:0000976">
    <property type="term" value="F:transcription cis-regulatory region binding"/>
    <property type="evidence" value="ECO:0007669"/>
    <property type="project" value="TreeGrafter"/>
</dbReference>
<proteinExistence type="predicted"/>
<keyword evidence="3" id="KW-0804">Transcription</keyword>
<organism evidence="5 6">
    <name type="scientific">Bifidobacterium asteroides DSM 20089</name>
    <dbReference type="NCBI Taxonomy" id="1437594"/>
    <lineage>
        <taxon>Bacteria</taxon>
        <taxon>Bacillati</taxon>
        <taxon>Actinomycetota</taxon>
        <taxon>Actinomycetes</taxon>
        <taxon>Bifidobacteriales</taxon>
        <taxon>Bifidobacteriaceae</taxon>
        <taxon>Bifidobacterium</taxon>
    </lineage>
</organism>
<evidence type="ECO:0000313" key="6">
    <source>
        <dbReference type="Proteomes" id="UP000224056"/>
    </source>
</evidence>
<evidence type="ECO:0000313" key="5">
    <source>
        <dbReference type="EMBL" id="ATO41975.1"/>
    </source>
</evidence>
<name>A0AAD0EW81_9BIFI</name>
<dbReference type="GO" id="GO:0003700">
    <property type="term" value="F:DNA-binding transcription factor activity"/>
    <property type="evidence" value="ECO:0007669"/>
    <property type="project" value="TreeGrafter"/>
</dbReference>
<evidence type="ECO:0000256" key="3">
    <source>
        <dbReference type="ARBA" id="ARBA00023163"/>
    </source>
</evidence>
<dbReference type="GeneID" id="93051226"/>
<dbReference type="Gene3D" id="1.10.260.40">
    <property type="entry name" value="lambda repressor-like DNA-binding domains"/>
    <property type="match status" value="1"/>
</dbReference>
<gene>
    <name evidence="5" type="ORF">BA20089_07510</name>
</gene>
<dbReference type="SMART" id="SM00354">
    <property type="entry name" value="HTH_LACI"/>
    <property type="match status" value="1"/>
</dbReference>
<dbReference type="PROSITE" id="PS00356">
    <property type="entry name" value="HTH_LACI_1"/>
    <property type="match status" value="1"/>
</dbReference>
<evidence type="ECO:0000256" key="2">
    <source>
        <dbReference type="ARBA" id="ARBA00023125"/>
    </source>
</evidence>
<accession>A0AAD0EW81</accession>
<dbReference type="InterPro" id="IPR028082">
    <property type="entry name" value="Peripla_BP_I"/>
</dbReference>
<evidence type="ECO:0000259" key="4">
    <source>
        <dbReference type="PROSITE" id="PS50932"/>
    </source>
</evidence>
<dbReference type="Proteomes" id="UP000224056">
    <property type="component" value="Chromosome"/>
</dbReference>
<dbReference type="SUPFAM" id="SSF47413">
    <property type="entry name" value="lambda repressor-like DNA-binding domains"/>
    <property type="match status" value="1"/>
</dbReference>
<sequence length="346" mass="38073">MREPTIYDVAKEAGVSASTVSRALQGKNRVSDNTRAKVFEASARLGFTASKEASRLRSGKTGRIALIVGNHLSGWYSSELAEGVYSALCEEGYDLLSYRVADKKQRAEFFSSMPVKRNADAMIISSFALTDQEGQTLRSTGMPIVSVNTMHLDDRYSNASIGVDEVTTTKDLIRRLIAIGHTNIAYLKRTQFNKDFVWDADQRITGYHLGLEEGAIPRRDDYEIAIPYQGDIGKLAASAILALTPRPTAVCCISDEVAICLVHELRRLGIRVPDDISVVGFDDRELAGPLGISTVHHEPNAYGRTAAQMAIRLANGNKLPHRRITAKATFMLRETMGPAPKFRGRQ</sequence>
<dbReference type="EMBL" id="CP017696">
    <property type="protein sequence ID" value="ATO41975.1"/>
    <property type="molecule type" value="Genomic_DNA"/>
</dbReference>
<dbReference type="Pfam" id="PF13377">
    <property type="entry name" value="Peripla_BP_3"/>
    <property type="match status" value="1"/>
</dbReference>
<dbReference type="AlphaFoldDB" id="A0AAD0EW81"/>
<dbReference type="PANTHER" id="PTHR30146:SF138">
    <property type="entry name" value="TRANSCRIPTIONAL REGULATORY PROTEIN"/>
    <property type="match status" value="1"/>
</dbReference>
<dbReference type="SUPFAM" id="SSF53822">
    <property type="entry name" value="Periplasmic binding protein-like I"/>
    <property type="match status" value="1"/>
</dbReference>
<dbReference type="PANTHER" id="PTHR30146">
    <property type="entry name" value="LACI-RELATED TRANSCRIPTIONAL REPRESSOR"/>
    <property type="match status" value="1"/>
</dbReference>
<dbReference type="Gene3D" id="3.40.50.2300">
    <property type="match status" value="2"/>
</dbReference>
<keyword evidence="1" id="KW-0805">Transcription regulation</keyword>
<reference evidence="5 6" key="1">
    <citation type="submission" date="2016-10" db="EMBL/GenBank/DDBJ databases">
        <title>The whole genome sequencing and assembly of B. asteroides DSM 20089 strain.</title>
        <authorList>
            <person name="Lee Y.-J."/>
            <person name="Park M.-K."/>
            <person name="Yi H."/>
            <person name="Bahn Y.-S."/>
            <person name="Kim J.F."/>
            <person name="Lee D.-W."/>
        </authorList>
    </citation>
    <scope>NUCLEOTIDE SEQUENCE [LARGE SCALE GENOMIC DNA]</scope>
    <source>
        <strain evidence="5 6">DSM 20089</strain>
    </source>
</reference>
<dbReference type="InterPro" id="IPR000843">
    <property type="entry name" value="HTH_LacI"/>
</dbReference>
<dbReference type="Pfam" id="PF00356">
    <property type="entry name" value="LacI"/>
    <property type="match status" value="1"/>
</dbReference>
<keyword evidence="2" id="KW-0238">DNA-binding</keyword>
<protein>
    <submittedName>
        <fullName evidence="5">LacI family transcriptional regulator</fullName>
    </submittedName>
</protein>
<dbReference type="InterPro" id="IPR010982">
    <property type="entry name" value="Lambda_DNA-bd_dom_sf"/>
</dbReference>
<dbReference type="RefSeq" id="WP_015022645.1">
    <property type="nucleotide sequence ID" value="NZ_CP017696.1"/>
</dbReference>
<feature type="domain" description="HTH lacI-type" evidence="4">
    <location>
        <begin position="4"/>
        <end position="58"/>
    </location>
</feature>